<dbReference type="AlphaFoldDB" id="A0A840ZN70"/>
<dbReference type="Proteomes" id="UP000583454">
    <property type="component" value="Unassembled WGS sequence"/>
</dbReference>
<evidence type="ECO:0000313" key="2">
    <source>
        <dbReference type="Proteomes" id="UP000583454"/>
    </source>
</evidence>
<sequence>MTYFDELRDGAGQHFEQWLRALAAGDHSARAAAWGLRLDLGGLAPAAAFEVVAEAVDRYASRHRVLYAAATCGGPYDDEDAIESALGMMAVVVFEKAMPEAEREARRRARIVARIREGSYDEGDVAWLEERAATMTNAEILAMKPFDEAMEHEISRHVARASTPQTDHWTRRTIPPGERHLILREHLMGRENETRHSEISAYLHVIAGDGGASEFLAEYDEHIALAS</sequence>
<dbReference type="RefSeq" id="WP_183570700.1">
    <property type="nucleotide sequence ID" value="NZ_JACHOP010000013.1"/>
</dbReference>
<accession>A0A840ZN70</accession>
<gene>
    <name evidence="1" type="ORF">HNR00_003067</name>
</gene>
<reference evidence="1 2" key="1">
    <citation type="submission" date="2020-08" db="EMBL/GenBank/DDBJ databases">
        <title>Genomic Encyclopedia of Type Strains, Phase IV (KMG-IV): sequencing the most valuable type-strain genomes for metagenomic binning, comparative biology and taxonomic classification.</title>
        <authorList>
            <person name="Goeker M."/>
        </authorList>
    </citation>
    <scope>NUCLEOTIDE SEQUENCE [LARGE SCALE GENOMIC DNA]</scope>
    <source>
        <strain evidence="1 2">DSM 2163</strain>
    </source>
</reference>
<protein>
    <submittedName>
        <fullName evidence="1">Uncharacterized protein</fullName>
    </submittedName>
</protein>
<comment type="caution">
    <text evidence="1">The sequence shown here is derived from an EMBL/GenBank/DDBJ whole genome shotgun (WGS) entry which is preliminary data.</text>
</comment>
<dbReference type="EMBL" id="JACHOP010000013">
    <property type="protein sequence ID" value="MBB5758347.1"/>
    <property type="molecule type" value="Genomic_DNA"/>
</dbReference>
<proteinExistence type="predicted"/>
<organism evidence="1 2">
    <name type="scientific">Methylorubrum rhodinum</name>
    <dbReference type="NCBI Taxonomy" id="29428"/>
    <lineage>
        <taxon>Bacteria</taxon>
        <taxon>Pseudomonadati</taxon>
        <taxon>Pseudomonadota</taxon>
        <taxon>Alphaproteobacteria</taxon>
        <taxon>Hyphomicrobiales</taxon>
        <taxon>Methylobacteriaceae</taxon>
        <taxon>Methylorubrum</taxon>
    </lineage>
</organism>
<evidence type="ECO:0000313" key="1">
    <source>
        <dbReference type="EMBL" id="MBB5758347.1"/>
    </source>
</evidence>
<keyword evidence="2" id="KW-1185">Reference proteome</keyword>
<name>A0A840ZN70_9HYPH</name>